<dbReference type="GO" id="GO:0005829">
    <property type="term" value="C:cytosol"/>
    <property type="evidence" value="ECO:0007669"/>
    <property type="project" value="TreeGrafter"/>
</dbReference>
<reference evidence="3" key="1">
    <citation type="submission" date="2017-05" db="UniProtKB">
        <authorList>
            <consortium name="EnsemblMetazoa"/>
        </authorList>
    </citation>
    <scope>IDENTIFICATION</scope>
</reference>
<organism evidence="3">
    <name type="scientific">Amphimedon queenslandica</name>
    <name type="common">Sponge</name>
    <dbReference type="NCBI Taxonomy" id="400682"/>
    <lineage>
        <taxon>Eukaryota</taxon>
        <taxon>Metazoa</taxon>
        <taxon>Porifera</taxon>
        <taxon>Demospongiae</taxon>
        <taxon>Heteroscleromorpha</taxon>
        <taxon>Haplosclerida</taxon>
        <taxon>Niphatidae</taxon>
        <taxon>Amphimedon</taxon>
    </lineage>
</organism>
<feature type="region of interest" description="Disordered" evidence="1">
    <location>
        <begin position="1"/>
        <end position="22"/>
    </location>
</feature>
<dbReference type="InterPro" id="IPR035994">
    <property type="entry name" value="Nucleoside_phosphorylase_sf"/>
</dbReference>
<proteinExistence type="predicted"/>
<dbReference type="GO" id="GO:0009116">
    <property type="term" value="P:nucleoside metabolic process"/>
    <property type="evidence" value="ECO:0007669"/>
    <property type="project" value="InterPro"/>
</dbReference>
<accession>A0A1X7THF9</accession>
<dbReference type="GO" id="GO:0019284">
    <property type="term" value="P:L-methionine salvage from S-adenosylmethionine"/>
    <property type="evidence" value="ECO:0007669"/>
    <property type="project" value="TreeGrafter"/>
</dbReference>
<name>A0A1X7THF9_AMPQE</name>
<dbReference type="InParanoid" id="A0A1X7THF9"/>
<evidence type="ECO:0000259" key="2">
    <source>
        <dbReference type="Pfam" id="PF01048"/>
    </source>
</evidence>
<dbReference type="SUPFAM" id="SSF53167">
    <property type="entry name" value="Purine and uridine phosphorylases"/>
    <property type="match status" value="1"/>
</dbReference>
<protein>
    <recommendedName>
        <fullName evidence="2">Nucleoside phosphorylase domain-containing protein</fullName>
    </recommendedName>
</protein>
<dbReference type="AlphaFoldDB" id="A0A1X7THF9"/>
<dbReference type="OrthoDB" id="1658288at2759"/>
<dbReference type="Gene3D" id="3.40.50.1580">
    <property type="entry name" value="Nucleoside phosphorylase domain"/>
    <property type="match status" value="1"/>
</dbReference>
<dbReference type="PANTHER" id="PTHR46832">
    <property type="entry name" value="5'-METHYLTHIOADENOSINE/S-ADENOSYLHOMOCYSTEINE NUCLEOSIDASE"/>
    <property type="match status" value="1"/>
</dbReference>
<feature type="domain" description="Nucleoside phosphorylase" evidence="2">
    <location>
        <begin position="69"/>
        <end position="305"/>
    </location>
</feature>
<evidence type="ECO:0000313" key="3">
    <source>
        <dbReference type="EnsemblMetazoa" id="Aqu2.1.14139_001"/>
    </source>
</evidence>
<dbReference type="Pfam" id="PF01048">
    <property type="entry name" value="PNP_UDP_1"/>
    <property type="match status" value="1"/>
</dbReference>
<dbReference type="PANTHER" id="PTHR46832:SF1">
    <property type="entry name" value="5'-METHYLTHIOADENOSINE_S-ADENOSYLHOMOCYSTEINE NUCLEOSIDASE"/>
    <property type="match status" value="1"/>
</dbReference>
<dbReference type="GO" id="GO:0008930">
    <property type="term" value="F:methylthioadenosine nucleosidase activity"/>
    <property type="evidence" value="ECO:0007669"/>
    <property type="project" value="TreeGrafter"/>
</dbReference>
<evidence type="ECO:0000256" key="1">
    <source>
        <dbReference type="SAM" id="MobiDB-lite"/>
    </source>
</evidence>
<dbReference type="InterPro" id="IPR000845">
    <property type="entry name" value="Nucleoside_phosphorylase_d"/>
</dbReference>
<dbReference type="EnsemblMetazoa" id="Aqu2.1.14139_001">
    <property type="protein sequence ID" value="Aqu2.1.14139_001"/>
    <property type="gene ID" value="Aqu2.1.14139"/>
</dbReference>
<sequence>MRKCPEISKKRLRDNSTFSGSVTKSFINTSTVTAGKVPAPTPPPDLFSSKEYETKLSEVEVKRIVKGIRILLMTATQNELSAVLGYLKPLDCRDKVIEIFINGTWIYVGKYGNFSVVVGRSAYAKSQQGPLEAAEVTKKIMEIYKPKYIVAIGVCFGMDRNKVKLGDVIVSDLIVDLSTFKEEEGRIIPRGPQPPAGKTLSPFFGNTSGFEMKHSDEENAEKVEVHCGPILTSSALVNDDDFKKQLGKVRYDALAGEMEGAAIFSAARGAKPIAEAIVIKAIGDWGDGKKEACKSWKDFASYAAARYVHYCLDNVSSDALK</sequence>
<dbReference type="GO" id="GO:0008782">
    <property type="term" value="F:adenosylhomocysteine nucleosidase activity"/>
    <property type="evidence" value="ECO:0007669"/>
    <property type="project" value="TreeGrafter"/>
</dbReference>